<feature type="repeat" description="WD" evidence="4">
    <location>
        <begin position="314"/>
        <end position="342"/>
    </location>
</feature>
<organism evidence="6 7">
    <name type="scientific">Nezara viridula</name>
    <name type="common">Southern green stink bug</name>
    <name type="synonym">Cimex viridulus</name>
    <dbReference type="NCBI Taxonomy" id="85310"/>
    <lineage>
        <taxon>Eukaryota</taxon>
        <taxon>Metazoa</taxon>
        <taxon>Ecdysozoa</taxon>
        <taxon>Arthropoda</taxon>
        <taxon>Hexapoda</taxon>
        <taxon>Insecta</taxon>
        <taxon>Pterygota</taxon>
        <taxon>Neoptera</taxon>
        <taxon>Paraneoptera</taxon>
        <taxon>Hemiptera</taxon>
        <taxon>Heteroptera</taxon>
        <taxon>Panheteroptera</taxon>
        <taxon>Pentatomomorpha</taxon>
        <taxon>Pentatomoidea</taxon>
        <taxon>Pentatomidae</taxon>
        <taxon>Pentatominae</taxon>
        <taxon>Nezara</taxon>
    </lineage>
</organism>
<keyword evidence="7" id="KW-1185">Reference proteome</keyword>
<reference evidence="6" key="1">
    <citation type="submission" date="2022-01" db="EMBL/GenBank/DDBJ databases">
        <authorList>
            <person name="King R."/>
        </authorList>
    </citation>
    <scope>NUCLEOTIDE SEQUENCE</scope>
</reference>
<accession>A0A9P0HLV9</accession>
<evidence type="ECO:0000313" key="6">
    <source>
        <dbReference type="EMBL" id="CAH1403851.1"/>
    </source>
</evidence>
<dbReference type="SUPFAM" id="SSF50978">
    <property type="entry name" value="WD40 repeat-like"/>
    <property type="match status" value="1"/>
</dbReference>
<dbReference type="Proteomes" id="UP001152798">
    <property type="component" value="Chromosome 5"/>
</dbReference>
<keyword evidence="2" id="KW-0833">Ubl conjugation pathway</keyword>
<name>A0A9P0HLV9_NEZVI</name>
<evidence type="ECO:0000256" key="5">
    <source>
        <dbReference type="SAM" id="MobiDB-lite"/>
    </source>
</evidence>
<dbReference type="InterPro" id="IPR036322">
    <property type="entry name" value="WD40_repeat_dom_sf"/>
</dbReference>
<dbReference type="InterPro" id="IPR051865">
    <property type="entry name" value="WD-repeat_CDT2_adapter"/>
</dbReference>
<dbReference type="GO" id="GO:0005634">
    <property type="term" value="C:nucleus"/>
    <property type="evidence" value="ECO:0007669"/>
    <property type="project" value="TreeGrafter"/>
</dbReference>
<feature type="compositionally biased region" description="Basic and acidic residues" evidence="5">
    <location>
        <begin position="490"/>
        <end position="501"/>
    </location>
</feature>
<keyword evidence="4" id="KW-0853">WD repeat</keyword>
<dbReference type="GO" id="GO:0043161">
    <property type="term" value="P:proteasome-mediated ubiquitin-dependent protein catabolic process"/>
    <property type="evidence" value="ECO:0007669"/>
    <property type="project" value="TreeGrafter"/>
</dbReference>
<dbReference type="AlphaFoldDB" id="A0A9P0HLV9"/>
<feature type="compositionally biased region" description="Polar residues" evidence="5">
    <location>
        <begin position="528"/>
        <end position="555"/>
    </location>
</feature>
<feature type="repeat" description="WD" evidence="4">
    <location>
        <begin position="344"/>
        <end position="378"/>
    </location>
</feature>
<dbReference type="GO" id="GO:0030674">
    <property type="term" value="F:protein-macromolecule adaptor activity"/>
    <property type="evidence" value="ECO:0007669"/>
    <property type="project" value="TreeGrafter"/>
</dbReference>
<evidence type="ECO:0000256" key="3">
    <source>
        <dbReference type="ARBA" id="ARBA00038344"/>
    </source>
</evidence>
<feature type="repeat" description="WD" evidence="4">
    <location>
        <begin position="201"/>
        <end position="242"/>
    </location>
</feature>
<dbReference type="OrthoDB" id="1898560at2759"/>
<dbReference type="Pfam" id="PF00400">
    <property type="entry name" value="WD40"/>
    <property type="match status" value="5"/>
</dbReference>
<feature type="region of interest" description="Disordered" evidence="5">
    <location>
        <begin position="490"/>
        <end position="555"/>
    </location>
</feature>
<evidence type="ECO:0000256" key="2">
    <source>
        <dbReference type="ARBA" id="ARBA00022786"/>
    </source>
</evidence>
<feature type="repeat" description="WD" evidence="4">
    <location>
        <begin position="93"/>
        <end position="134"/>
    </location>
</feature>
<dbReference type="EMBL" id="OV725081">
    <property type="protein sequence ID" value="CAH1403851.1"/>
    <property type="molecule type" value="Genomic_DNA"/>
</dbReference>
<proteinExistence type="inferred from homology"/>
<comment type="similarity">
    <text evidence="3">Belongs to the WD repeat cdt2 family.</text>
</comment>
<evidence type="ECO:0000256" key="4">
    <source>
        <dbReference type="PROSITE-ProRule" id="PRU00221"/>
    </source>
</evidence>
<dbReference type="InterPro" id="IPR015943">
    <property type="entry name" value="WD40/YVTN_repeat-like_dom_sf"/>
</dbReference>
<sequence length="555" mass="62517">MDKPVNITQIIEQQRLGYFVPKQVDIAYNKLKCTVNDVDFFDGFVGESFCPVFACKFCHVKKYEHLVAAANEDGKISISNTKSSKNDKVLSSFQAHDNAIFDIAWTNYDTQLITASGDHSSTLWQVSEGTVQSLLQFHGHQHSVKIITCRPDDRYTFATGARDGALLVWDTRVPDLVTEVKPDVSINFAHEAQRFLKHRKVGSQTNSITGLVYQDDNTLISCSAGNGLIKIWDMRKTYSYSKRLPQAKFVIPYSGTSGRNGYSSLSISPCRLRLYGNCIDNKLYCYNIGTYSEKPISIYSGHRVSSFYIKNCVSPDGRYVASGSNDGKAYIWSVSNPSVPLVSLSGHNAEVTGVDWCKEGEPKIVTCSDDATYRIWRVYPQEFDCHDPTLRGWAERYRIREICPSRNSLKRKFYCSRHIDLVPRHDVEMRRFVNDEVKQVEKKPCLNNSLDLSSLTADLPNYVVDGVSPHVHHCRSSPKVKDANWLEKLKQKAADTSKKSQESSSPARRKSSQKNSAKGSILRFFKVSTRQPTCEQASNSTPETKSITKSVNLPS</sequence>
<dbReference type="PANTHER" id="PTHR22852">
    <property type="entry name" value="LETHAL 2 DENTICLELESS PROTEIN RETINOIC ACID-REGULATED NUCLEAR MATRIX-ASSOCIATED PROTEIN"/>
    <property type="match status" value="1"/>
</dbReference>
<dbReference type="GO" id="GO:0007095">
    <property type="term" value="P:mitotic G2 DNA damage checkpoint signaling"/>
    <property type="evidence" value="ECO:0007669"/>
    <property type="project" value="TreeGrafter"/>
</dbReference>
<protein>
    <submittedName>
        <fullName evidence="6">Uncharacterized protein</fullName>
    </submittedName>
</protein>
<dbReference type="PROSITE" id="PS50082">
    <property type="entry name" value="WD_REPEATS_2"/>
    <property type="match status" value="5"/>
</dbReference>
<gene>
    <name evidence="6" type="ORF">NEZAVI_LOCUS12379</name>
</gene>
<dbReference type="InterPro" id="IPR001680">
    <property type="entry name" value="WD40_rpt"/>
</dbReference>
<comment type="pathway">
    <text evidence="1">Protein modification; protein ubiquitination.</text>
</comment>
<evidence type="ECO:0000256" key="1">
    <source>
        <dbReference type="ARBA" id="ARBA00004906"/>
    </source>
</evidence>
<feature type="repeat" description="WD" evidence="4">
    <location>
        <begin position="137"/>
        <end position="179"/>
    </location>
</feature>
<evidence type="ECO:0000313" key="7">
    <source>
        <dbReference type="Proteomes" id="UP001152798"/>
    </source>
</evidence>
<dbReference type="PROSITE" id="PS50294">
    <property type="entry name" value="WD_REPEATS_REGION"/>
    <property type="match status" value="3"/>
</dbReference>
<dbReference type="SMART" id="SM00320">
    <property type="entry name" value="WD40"/>
    <property type="match status" value="7"/>
</dbReference>
<dbReference type="PANTHER" id="PTHR22852:SF0">
    <property type="entry name" value="DENTICLELESS PROTEIN HOMOLOG"/>
    <property type="match status" value="1"/>
</dbReference>
<dbReference type="Gene3D" id="2.130.10.10">
    <property type="entry name" value="YVTN repeat-like/Quinoprotein amine dehydrogenase"/>
    <property type="match status" value="2"/>
</dbReference>